<dbReference type="RefSeq" id="WP_086638846.1">
    <property type="nucleotide sequence ID" value="NZ_JOPJ01000008.1"/>
</dbReference>
<gene>
    <name evidence="3" type="ORF">HK26_12320</name>
</gene>
<organism evidence="3 4">
    <name type="scientific">Acetobacter okinawensis</name>
    <dbReference type="NCBI Taxonomy" id="1076594"/>
    <lineage>
        <taxon>Bacteria</taxon>
        <taxon>Pseudomonadati</taxon>
        <taxon>Pseudomonadota</taxon>
        <taxon>Alphaproteobacteria</taxon>
        <taxon>Acetobacterales</taxon>
        <taxon>Acetobacteraceae</taxon>
        <taxon>Acetobacter</taxon>
    </lineage>
</organism>
<sequence>MKVINETPCKVTVLERSAEDQPPVVIVKASFNLIQNLPAQLAEDCSDFSADLPYQDDIGRSLAWSNDMERYKPNFDFLILGSFFAPQGNALPQSMVGFQFGPMEKKMRIIGPRVAMVDAEGEWEVTPPAPLAELPLRWEFSAGGLDDPRNPFGMGMDAQPRPDNCPGALYTLPMIEGVDDPPWTPVRSVEPVNMAPEPVFFNSRQKKMGTIDRRWMLFRAPLPPVDFDPSSANAAPEGQQAVGEPYGNEVMRFANMHPQHPIFAALLPEQIPFVAVIPEGATQAQAVALKLDTIVAQPDQEKLTILWRAPLPEIENRDDIELLVCEMWPVGGSRQQMADEFFTKVEKEKNEQLSHEKIAKDKINEQIKKNQEERIKSENEKNVAEELILKKNIDDILKDMEIPEDLKNTVRNASDTEGIIGPLVEHVQELKDALDRDYGHLYKPYLKD</sequence>
<name>A0A252BVH0_9PROT</name>
<dbReference type="EMBL" id="JOPJ01000008">
    <property type="protein sequence ID" value="OUJ12930.1"/>
    <property type="molecule type" value="Genomic_DNA"/>
</dbReference>
<accession>A0A252BVH0</accession>
<reference evidence="4" key="1">
    <citation type="submission" date="2014-06" db="EMBL/GenBank/DDBJ databases">
        <authorList>
            <person name="Winans N.J."/>
            <person name="Newell P.D."/>
            <person name="Douglas A.E."/>
        </authorList>
    </citation>
    <scope>NUCLEOTIDE SEQUENCE [LARGE SCALE GENOMIC DNA]</scope>
</reference>
<keyword evidence="4" id="KW-1185">Reference proteome</keyword>
<comment type="caution">
    <text evidence="3">The sequence shown here is derived from an EMBL/GenBank/DDBJ whole genome shotgun (WGS) entry which is preliminary data.</text>
</comment>
<evidence type="ECO:0000313" key="3">
    <source>
        <dbReference type="EMBL" id="OUJ12930.1"/>
    </source>
</evidence>
<proteinExistence type="predicted"/>
<evidence type="ECO:0000313" key="4">
    <source>
        <dbReference type="Proteomes" id="UP000194931"/>
    </source>
</evidence>
<dbReference type="Proteomes" id="UP000194931">
    <property type="component" value="Unassembled WGS sequence"/>
</dbReference>
<protein>
    <recommendedName>
        <fullName evidence="2">DUF2169 domain-containing protein</fullName>
    </recommendedName>
</protein>
<evidence type="ECO:0000256" key="1">
    <source>
        <dbReference type="SAM" id="Coils"/>
    </source>
</evidence>
<feature type="domain" description="DUF2169" evidence="2">
    <location>
        <begin position="24"/>
        <end position="308"/>
    </location>
</feature>
<feature type="coiled-coil region" evidence="1">
    <location>
        <begin position="360"/>
        <end position="387"/>
    </location>
</feature>
<dbReference type="OrthoDB" id="237820at2"/>
<dbReference type="AlphaFoldDB" id="A0A252BVH0"/>
<evidence type="ECO:0000259" key="2">
    <source>
        <dbReference type="Pfam" id="PF09937"/>
    </source>
</evidence>
<dbReference type="InterPro" id="IPR018683">
    <property type="entry name" value="DUF2169"/>
</dbReference>
<keyword evidence="1" id="KW-0175">Coiled coil</keyword>
<dbReference type="Pfam" id="PF09937">
    <property type="entry name" value="DUF2169"/>
    <property type="match status" value="1"/>
</dbReference>